<gene>
    <name evidence="2" type="ORF">SAMN05444370_101534</name>
</gene>
<dbReference type="OrthoDB" id="9767934at2"/>
<dbReference type="Gene3D" id="3.40.50.1820">
    <property type="entry name" value="alpha/beta hydrolase"/>
    <property type="match status" value="1"/>
</dbReference>
<dbReference type="SUPFAM" id="SSF53474">
    <property type="entry name" value="alpha/beta-Hydrolases"/>
    <property type="match status" value="1"/>
</dbReference>
<dbReference type="InterPro" id="IPR000073">
    <property type="entry name" value="AB_hydrolase_1"/>
</dbReference>
<dbReference type="Proteomes" id="UP000198703">
    <property type="component" value="Unassembled WGS sequence"/>
</dbReference>
<evidence type="ECO:0000313" key="3">
    <source>
        <dbReference type="Proteomes" id="UP000198703"/>
    </source>
</evidence>
<dbReference type="InterPro" id="IPR051321">
    <property type="entry name" value="PHA/PHB_synthase"/>
</dbReference>
<protein>
    <submittedName>
        <fullName evidence="2">Polyhydroxyalkanoate synthase</fullName>
    </submittedName>
</protein>
<name>A0A1H3W7Q1_9RHOB</name>
<keyword evidence="3" id="KW-1185">Reference proteome</keyword>
<dbReference type="RefSeq" id="WP_093248068.1">
    <property type="nucleotide sequence ID" value="NZ_FNQM01000001.1"/>
</dbReference>
<dbReference type="InterPro" id="IPR029058">
    <property type="entry name" value="AB_hydrolase_fold"/>
</dbReference>
<feature type="domain" description="AB hydrolase-1" evidence="1">
    <location>
        <begin position="75"/>
        <end position="350"/>
    </location>
</feature>
<sequence>MNAGGPIPAPPPLPWPDAPARLLRVARALARADEAGTAIGATPSDVAATRDGSRLLRHRGPASAAGAGSGRAAAPLMIVHGLVGAGEIVDLAPRCSLVGDLVALGFAVYSVEWRPQGGRGAGGDALWRALAFEDFALDRLGYFADAVAGLEGRRPAALGVCEGGVFAACLAALEPRALAGVALAVTPIDFHAEPSAPLSRLVRSLGRETLEGLIEVLGGLPGPVMDAAFRRLTPARTLAKHTADLMDANGARAATAQFLRMERWLAARPDHPAAAARQALIDLYHDNALARGAFALDGRRVDLGAITAPVLALYGLRDHLVPPACARAIGALTGGPCREAPIDAGHVGVFVSRRARGLAGRALAEFLTDQTVLDASRV</sequence>
<accession>A0A1H3W7Q1</accession>
<dbReference type="PANTHER" id="PTHR36837">
    <property type="entry name" value="POLY(3-HYDROXYALKANOATE) POLYMERASE SUBUNIT PHAC"/>
    <property type="match status" value="1"/>
</dbReference>
<proteinExistence type="predicted"/>
<dbReference type="STRING" id="89524.SAMN05444370_101534"/>
<dbReference type="AlphaFoldDB" id="A0A1H3W7Q1"/>
<reference evidence="2 3" key="1">
    <citation type="submission" date="2016-10" db="EMBL/GenBank/DDBJ databases">
        <authorList>
            <person name="de Groot N.N."/>
        </authorList>
    </citation>
    <scope>NUCLEOTIDE SEQUENCE [LARGE SCALE GENOMIC DNA]</scope>
    <source>
        <strain evidence="2 3">DSM 15345</strain>
    </source>
</reference>
<dbReference type="EMBL" id="FNQM01000001">
    <property type="protein sequence ID" value="SDZ82444.1"/>
    <property type="molecule type" value="Genomic_DNA"/>
</dbReference>
<evidence type="ECO:0000259" key="1">
    <source>
        <dbReference type="Pfam" id="PF00561"/>
    </source>
</evidence>
<evidence type="ECO:0000313" key="2">
    <source>
        <dbReference type="EMBL" id="SDZ82444.1"/>
    </source>
</evidence>
<dbReference type="PANTHER" id="PTHR36837:SF2">
    <property type="entry name" value="POLY(3-HYDROXYALKANOATE) POLYMERASE SUBUNIT PHAC"/>
    <property type="match status" value="1"/>
</dbReference>
<dbReference type="Pfam" id="PF00561">
    <property type="entry name" value="Abhydrolase_1"/>
    <property type="match status" value="1"/>
</dbReference>
<organism evidence="2 3">
    <name type="scientific">Rubrimonas cliftonensis</name>
    <dbReference type="NCBI Taxonomy" id="89524"/>
    <lineage>
        <taxon>Bacteria</taxon>
        <taxon>Pseudomonadati</taxon>
        <taxon>Pseudomonadota</taxon>
        <taxon>Alphaproteobacteria</taxon>
        <taxon>Rhodobacterales</taxon>
        <taxon>Paracoccaceae</taxon>
        <taxon>Rubrimonas</taxon>
    </lineage>
</organism>